<evidence type="ECO:0000313" key="1">
    <source>
        <dbReference type="EMBL" id="MDZ5762836.1"/>
    </source>
</evidence>
<reference evidence="1 2" key="1">
    <citation type="submission" date="2023-02" db="EMBL/GenBank/DDBJ databases">
        <title>Host association and intracellularity evolved multiple times independently in the Rickettsiales.</title>
        <authorList>
            <person name="Castelli M."/>
            <person name="Nardi T."/>
            <person name="Gammuto L."/>
            <person name="Bellinzona G."/>
            <person name="Sabaneyeva E."/>
            <person name="Potekhin A."/>
            <person name="Serra V."/>
            <person name="Petroni G."/>
            <person name="Sassera D."/>
        </authorList>
    </citation>
    <scope>NUCLEOTIDE SEQUENCE [LARGE SCALE GENOMIC DNA]</scope>
    <source>
        <strain evidence="1 2">BOD18</strain>
    </source>
</reference>
<protein>
    <submittedName>
        <fullName evidence="1">Uncharacterized protein</fullName>
    </submittedName>
</protein>
<keyword evidence="2" id="KW-1185">Reference proteome</keyword>
<comment type="caution">
    <text evidence="1">The sequence shown here is derived from an EMBL/GenBank/DDBJ whole genome shotgun (WGS) entry which is preliminary data.</text>
</comment>
<dbReference type="Proteomes" id="UP001293791">
    <property type="component" value="Unassembled WGS sequence"/>
</dbReference>
<evidence type="ECO:0000313" key="2">
    <source>
        <dbReference type="Proteomes" id="UP001293791"/>
    </source>
</evidence>
<dbReference type="EMBL" id="JARGYT010000132">
    <property type="protein sequence ID" value="MDZ5762836.1"/>
    <property type="molecule type" value="Genomic_DNA"/>
</dbReference>
<organism evidence="1 2">
    <name type="scientific">Candidatus Cyrtobacter comes</name>
    <dbReference type="NCBI Taxonomy" id="675776"/>
    <lineage>
        <taxon>Bacteria</taxon>
        <taxon>Pseudomonadati</taxon>
        <taxon>Pseudomonadota</taxon>
        <taxon>Alphaproteobacteria</taxon>
        <taxon>Rickettsiales</taxon>
        <taxon>Candidatus Midichloriaceae</taxon>
        <taxon>Candidatus Cyrtobacter</taxon>
    </lineage>
</organism>
<sequence length="117" mass="13081">MVRLLLKHVSYGKCIGALRIDTNSHIIVPIVKDLYSERNSIIADNAVDNMVKSAALVYEKEVKTVLATASSDLTFKEMSAYFVEKIFKRYNSEQKIDAVIINGGLFRTKIAKGEQIA</sequence>
<name>A0ABU5L9N4_9RICK</name>
<accession>A0ABU5L9N4</accession>
<gene>
    <name evidence="1" type="ORF">Cyrtocomes_01232</name>
</gene>
<proteinExistence type="predicted"/>